<sequence length="81" mass="9029">MRDAARVADPRLALRRVAVPVPVLVLRGSCDYLAPEVAREYADVLPNAVFRAIDGAGHDIGDDRPERYRELVTRFLRGESP</sequence>
<accession>A0A2W2FGH1</accession>
<keyword evidence="2" id="KW-1185">Reference proteome</keyword>
<comment type="caution">
    <text evidence="1">The sequence shown here is derived from an EMBL/GenBank/DDBJ whole genome shotgun (WGS) entry which is preliminary data.</text>
</comment>
<dbReference type="InterPro" id="IPR029058">
    <property type="entry name" value="AB_hydrolase_fold"/>
</dbReference>
<evidence type="ECO:0000313" key="1">
    <source>
        <dbReference type="EMBL" id="PZG29079.1"/>
    </source>
</evidence>
<reference evidence="1 2" key="1">
    <citation type="submission" date="2018-01" db="EMBL/GenBank/DDBJ databases">
        <title>Draft genome sequence of Sphaerisporangium sp. 7K107.</title>
        <authorList>
            <person name="Sahin N."/>
            <person name="Saygin H."/>
            <person name="Ay H."/>
        </authorList>
    </citation>
    <scope>NUCLEOTIDE SEQUENCE [LARGE SCALE GENOMIC DNA]</scope>
    <source>
        <strain evidence="1 2">7K107</strain>
    </source>
</reference>
<dbReference type="EMBL" id="POUA01000388">
    <property type="protein sequence ID" value="PZG29079.1"/>
    <property type="molecule type" value="Genomic_DNA"/>
</dbReference>
<evidence type="ECO:0008006" key="3">
    <source>
        <dbReference type="Google" id="ProtNLM"/>
    </source>
</evidence>
<name>A0A2W2FGH1_9ACTN</name>
<dbReference type="AlphaFoldDB" id="A0A2W2FGH1"/>
<evidence type="ECO:0000313" key="2">
    <source>
        <dbReference type="Proteomes" id="UP000248544"/>
    </source>
</evidence>
<dbReference type="SUPFAM" id="SSF53474">
    <property type="entry name" value="alpha/beta-Hydrolases"/>
    <property type="match status" value="1"/>
</dbReference>
<gene>
    <name evidence="1" type="ORF">C1I98_32485</name>
</gene>
<dbReference type="Gene3D" id="3.40.50.1820">
    <property type="entry name" value="alpha/beta hydrolase"/>
    <property type="match status" value="1"/>
</dbReference>
<protein>
    <recommendedName>
        <fullName evidence="3">Alpha/beta hydrolase</fullName>
    </recommendedName>
</protein>
<organism evidence="1 2">
    <name type="scientific">Spongiactinospora gelatinilytica</name>
    <dbReference type="NCBI Taxonomy" id="2666298"/>
    <lineage>
        <taxon>Bacteria</taxon>
        <taxon>Bacillati</taxon>
        <taxon>Actinomycetota</taxon>
        <taxon>Actinomycetes</taxon>
        <taxon>Streptosporangiales</taxon>
        <taxon>Streptosporangiaceae</taxon>
        <taxon>Spongiactinospora</taxon>
    </lineage>
</organism>
<proteinExistence type="predicted"/>
<dbReference type="Proteomes" id="UP000248544">
    <property type="component" value="Unassembled WGS sequence"/>
</dbReference>